<dbReference type="EMBL" id="BKCP01010848">
    <property type="protein sequence ID" value="GER53836.1"/>
    <property type="molecule type" value="Genomic_DNA"/>
</dbReference>
<accession>A0A5A7R8S3</accession>
<dbReference type="AlphaFoldDB" id="A0A5A7R8S3"/>
<keyword evidence="1" id="KW-0378">Hydrolase</keyword>
<gene>
    <name evidence="1" type="ORF">STAS_31387</name>
</gene>
<sequence length="147" mass="15916">MISAAIIKLLKLHAHVIIVQTRAVATTRQLLGLGLGLGLGLSHLSQTKHRLVGPPKLHPEALDFPLEPFLVSQHGLEPSLERAVVELQALTPPPGTLVLIPDCDLTWRDPELACQLELALGLELSARVEAGFEEPDLVLAQPLLYDP</sequence>
<evidence type="ECO:0000313" key="1">
    <source>
        <dbReference type="EMBL" id="GER53836.1"/>
    </source>
</evidence>
<comment type="caution">
    <text evidence="1">The sequence shown here is derived from an EMBL/GenBank/DDBJ whole genome shotgun (WGS) entry which is preliminary data.</text>
</comment>
<dbReference type="Proteomes" id="UP000325081">
    <property type="component" value="Unassembled WGS sequence"/>
</dbReference>
<reference evidence="2" key="1">
    <citation type="journal article" date="2019" name="Curr. Biol.">
        <title>Genome Sequence of Striga asiatica Provides Insight into the Evolution of Plant Parasitism.</title>
        <authorList>
            <person name="Yoshida S."/>
            <person name="Kim S."/>
            <person name="Wafula E.K."/>
            <person name="Tanskanen J."/>
            <person name="Kim Y.M."/>
            <person name="Honaas L."/>
            <person name="Yang Z."/>
            <person name="Spallek T."/>
            <person name="Conn C.E."/>
            <person name="Ichihashi Y."/>
            <person name="Cheong K."/>
            <person name="Cui S."/>
            <person name="Der J.P."/>
            <person name="Gundlach H."/>
            <person name="Jiao Y."/>
            <person name="Hori C."/>
            <person name="Ishida J.K."/>
            <person name="Kasahara H."/>
            <person name="Kiba T."/>
            <person name="Kim M.S."/>
            <person name="Koo N."/>
            <person name="Laohavisit A."/>
            <person name="Lee Y.H."/>
            <person name="Lumba S."/>
            <person name="McCourt P."/>
            <person name="Mortimer J.C."/>
            <person name="Mutuku J.M."/>
            <person name="Nomura T."/>
            <person name="Sasaki-Sekimoto Y."/>
            <person name="Seto Y."/>
            <person name="Wang Y."/>
            <person name="Wakatake T."/>
            <person name="Sakakibara H."/>
            <person name="Demura T."/>
            <person name="Yamaguchi S."/>
            <person name="Yoneyama K."/>
            <person name="Manabe R.I."/>
            <person name="Nelson D.C."/>
            <person name="Schulman A.H."/>
            <person name="Timko M.P."/>
            <person name="dePamphilis C.W."/>
            <person name="Choi D."/>
            <person name="Shirasu K."/>
        </authorList>
    </citation>
    <scope>NUCLEOTIDE SEQUENCE [LARGE SCALE GENOMIC DNA]</scope>
    <source>
        <strain evidence="2">cv. UVA1</strain>
    </source>
</reference>
<protein>
    <submittedName>
        <fullName evidence="1">P-loop containing nucleoside triphosphatehydrolases superfamily protein</fullName>
    </submittedName>
</protein>
<keyword evidence="2" id="KW-1185">Reference proteome</keyword>
<evidence type="ECO:0000313" key="2">
    <source>
        <dbReference type="Proteomes" id="UP000325081"/>
    </source>
</evidence>
<name>A0A5A7R8S3_STRAF</name>
<proteinExistence type="predicted"/>
<dbReference type="GO" id="GO:0016787">
    <property type="term" value="F:hydrolase activity"/>
    <property type="evidence" value="ECO:0007669"/>
    <property type="project" value="UniProtKB-KW"/>
</dbReference>
<organism evidence="1 2">
    <name type="scientific">Striga asiatica</name>
    <name type="common">Asiatic witchweed</name>
    <name type="synonym">Buchnera asiatica</name>
    <dbReference type="NCBI Taxonomy" id="4170"/>
    <lineage>
        <taxon>Eukaryota</taxon>
        <taxon>Viridiplantae</taxon>
        <taxon>Streptophyta</taxon>
        <taxon>Embryophyta</taxon>
        <taxon>Tracheophyta</taxon>
        <taxon>Spermatophyta</taxon>
        <taxon>Magnoliopsida</taxon>
        <taxon>eudicotyledons</taxon>
        <taxon>Gunneridae</taxon>
        <taxon>Pentapetalae</taxon>
        <taxon>asterids</taxon>
        <taxon>lamiids</taxon>
        <taxon>Lamiales</taxon>
        <taxon>Orobanchaceae</taxon>
        <taxon>Buchnereae</taxon>
        <taxon>Striga</taxon>
    </lineage>
</organism>